<feature type="compositionally biased region" description="Acidic residues" evidence="1">
    <location>
        <begin position="42"/>
        <end position="56"/>
    </location>
</feature>
<dbReference type="EMBL" id="GL379916">
    <property type="protein sequence ID" value="EGT34932.1"/>
    <property type="molecule type" value="Genomic_DNA"/>
</dbReference>
<evidence type="ECO:0000313" key="2">
    <source>
        <dbReference type="EMBL" id="EGT34932.1"/>
    </source>
</evidence>
<sequence length="187" mass="21207">MAPIRSRQPSVSPDDDEDPFRGQPWRGAREESNRGNHPVVEKEEDEEVQNGVDMDDVGGQMDDQEPKQQNQDERDGNKDEPKKTRFNAPMKLVRETSRGDVKLTSAELNKNYANNYRQKDKELVHIGTDQRHCALSLDEKDPQTMNFGEKKNKEFVGKHATKPDGPKTEVYASTVVLDASRDVVGNE</sequence>
<evidence type="ECO:0000313" key="3">
    <source>
        <dbReference type="Proteomes" id="UP000008068"/>
    </source>
</evidence>
<evidence type="ECO:0000256" key="1">
    <source>
        <dbReference type="SAM" id="MobiDB-lite"/>
    </source>
</evidence>
<dbReference type="InParanoid" id="G0NNS8"/>
<reference evidence="3" key="1">
    <citation type="submission" date="2011-07" db="EMBL/GenBank/DDBJ databases">
        <authorList>
            <consortium name="Caenorhabditis brenneri Sequencing and Analysis Consortium"/>
            <person name="Wilson R.K."/>
        </authorList>
    </citation>
    <scope>NUCLEOTIDE SEQUENCE [LARGE SCALE GENOMIC DNA]</scope>
    <source>
        <strain evidence="3">PB2801</strain>
    </source>
</reference>
<organism evidence="3">
    <name type="scientific">Caenorhabditis brenneri</name>
    <name type="common">Nematode worm</name>
    <dbReference type="NCBI Taxonomy" id="135651"/>
    <lineage>
        <taxon>Eukaryota</taxon>
        <taxon>Metazoa</taxon>
        <taxon>Ecdysozoa</taxon>
        <taxon>Nematoda</taxon>
        <taxon>Chromadorea</taxon>
        <taxon>Rhabditida</taxon>
        <taxon>Rhabditina</taxon>
        <taxon>Rhabditomorpha</taxon>
        <taxon>Rhabditoidea</taxon>
        <taxon>Rhabditidae</taxon>
        <taxon>Peloderinae</taxon>
        <taxon>Caenorhabditis</taxon>
    </lineage>
</organism>
<dbReference type="Proteomes" id="UP000008068">
    <property type="component" value="Unassembled WGS sequence"/>
</dbReference>
<proteinExistence type="predicted"/>
<accession>G0NNS8</accession>
<feature type="compositionally biased region" description="Basic and acidic residues" evidence="1">
    <location>
        <begin position="64"/>
        <end position="83"/>
    </location>
</feature>
<gene>
    <name evidence="2" type="ORF">CAEBREN_25659</name>
</gene>
<dbReference type="AlphaFoldDB" id="G0NNS8"/>
<feature type="region of interest" description="Disordered" evidence="1">
    <location>
        <begin position="1"/>
        <end position="98"/>
    </location>
</feature>
<keyword evidence="3" id="KW-1185">Reference proteome</keyword>
<protein>
    <submittedName>
        <fullName evidence="2">Uncharacterized protein</fullName>
    </submittedName>
</protein>
<name>G0NNS8_CAEBE</name>
<dbReference type="HOGENOM" id="CLU_1448921_0_0_1"/>